<dbReference type="InterPro" id="IPR014244">
    <property type="entry name" value="RNA_pol_sigma-I"/>
</dbReference>
<feature type="DNA-binding region" description="H-T-H motif" evidence="6">
    <location>
        <begin position="201"/>
        <end position="220"/>
    </location>
</feature>
<dbReference type="NCBIfam" id="TIGR02937">
    <property type="entry name" value="sigma70-ECF"/>
    <property type="match status" value="1"/>
</dbReference>
<dbReference type="Pfam" id="PF04542">
    <property type="entry name" value="Sigma70_r2"/>
    <property type="match status" value="1"/>
</dbReference>
<evidence type="ECO:0000256" key="4">
    <source>
        <dbReference type="ARBA" id="ARBA00023125"/>
    </source>
</evidence>
<dbReference type="PIRSF" id="PIRSF038953">
    <property type="entry name" value="SigI"/>
    <property type="match status" value="1"/>
</dbReference>
<dbReference type="EMBL" id="VMHE01000006">
    <property type="protein sequence ID" value="TSJ65997.1"/>
    <property type="molecule type" value="Genomic_DNA"/>
</dbReference>
<proteinExistence type="inferred from homology"/>
<keyword evidence="9" id="KW-1185">Reference proteome</keyword>
<dbReference type="Gene3D" id="1.10.1740.10">
    <property type="match status" value="1"/>
</dbReference>
<keyword evidence="5 6" id="KW-0804">Transcription</keyword>
<feature type="domain" description="RNA polymerase sigma-70 region 2" evidence="7">
    <location>
        <begin position="30"/>
        <end position="100"/>
    </location>
</feature>
<dbReference type="PANTHER" id="PTHR30385">
    <property type="entry name" value="SIGMA FACTOR F FLAGELLAR"/>
    <property type="match status" value="1"/>
</dbReference>
<evidence type="ECO:0000256" key="5">
    <source>
        <dbReference type="ARBA" id="ARBA00023163"/>
    </source>
</evidence>
<keyword evidence="2 6" id="KW-0805">Transcription regulation</keyword>
<dbReference type="GO" id="GO:0016987">
    <property type="term" value="F:sigma factor activity"/>
    <property type="evidence" value="ECO:0007669"/>
    <property type="project" value="UniProtKB-UniRule"/>
</dbReference>
<evidence type="ECO:0000256" key="2">
    <source>
        <dbReference type="ARBA" id="ARBA00023015"/>
    </source>
</evidence>
<dbReference type="InterPro" id="IPR007627">
    <property type="entry name" value="RNA_pol_sigma70_r2"/>
</dbReference>
<evidence type="ECO:0000313" key="8">
    <source>
        <dbReference type="EMBL" id="TSJ65997.1"/>
    </source>
</evidence>
<comment type="subcellular location">
    <subcellularLocation>
        <location evidence="6">Cytoplasm</location>
    </subcellularLocation>
</comment>
<evidence type="ECO:0000256" key="3">
    <source>
        <dbReference type="ARBA" id="ARBA00023082"/>
    </source>
</evidence>
<keyword evidence="4 6" id="KW-0238">DNA-binding</keyword>
<evidence type="ECO:0000313" key="9">
    <source>
        <dbReference type="Proteomes" id="UP000316425"/>
    </source>
</evidence>
<evidence type="ECO:0000256" key="1">
    <source>
        <dbReference type="ARBA" id="ARBA00022490"/>
    </source>
</evidence>
<keyword evidence="6" id="KW-0346">Stress response</keyword>
<feature type="short sequence motif" description="Polymerase core binding" evidence="6">
    <location>
        <begin position="56"/>
        <end position="69"/>
    </location>
</feature>
<comment type="function">
    <text evidence="6">Sigma factors are initiation factors that promote the attachment of RNA polymerase to specific initiation sites and are then released.</text>
</comment>
<dbReference type="AlphaFoldDB" id="A0A556PNN5"/>
<dbReference type="InterPro" id="IPR014284">
    <property type="entry name" value="RNA_pol_sigma-70_dom"/>
</dbReference>
<accession>A0A556PNN5</accession>
<dbReference type="OrthoDB" id="3190733at2"/>
<dbReference type="PANTHER" id="PTHR30385:SF6">
    <property type="entry name" value="RNA POLYMERASE SIGMA FACTOR SIGI"/>
    <property type="match status" value="1"/>
</dbReference>
<gene>
    <name evidence="6 8" type="primary">sigI</name>
    <name evidence="8" type="ORF">FPQ13_05365</name>
</gene>
<name>A0A556PNN5_9BACI</name>
<organism evidence="8 9">
    <name type="scientific">Allobacillus salarius</name>
    <dbReference type="NCBI Taxonomy" id="1955272"/>
    <lineage>
        <taxon>Bacteria</taxon>
        <taxon>Bacillati</taxon>
        <taxon>Bacillota</taxon>
        <taxon>Bacilli</taxon>
        <taxon>Bacillales</taxon>
        <taxon>Bacillaceae</taxon>
        <taxon>Allobacillus</taxon>
    </lineage>
</organism>
<keyword evidence="3 6" id="KW-0731">Sigma factor</keyword>
<comment type="subunit">
    <text evidence="6">Interacts with RsgI.</text>
</comment>
<dbReference type="SUPFAM" id="SSF88946">
    <property type="entry name" value="Sigma2 domain of RNA polymerase sigma factors"/>
    <property type="match status" value="1"/>
</dbReference>
<dbReference type="InterPro" id="IPR013325">
    <property type="entry name" value="RNA_pol_sigma_r2"/>
</dbReference>
<dbReference type="HAMAP" id="MF_02064">
    <property type="entry name" value="Sigma70_SigI"/>
    <property type="match status" value="1"/>
</dbReference>
<dbReference type="GO" id="GO:0003677">
    <property type="term" value="F:DNA binding"/>
    <property type="evidence" value="ECO:0007669"/>
    <property type="project" value="UniProtKB-UniRule"/>
</dbReference>
<evidence type="ECO:0000256" key="6">
    <source>
        <dbReference type="HAMAP-Rule" id="MF_02064"/>
    </source>
</evidence>
<protein>
    <recommendedName>
        <fullName evidence="6">RNA polymerase sigma factor SigI</fullName>
    </recommendedName>
</protein>
<keyword evidence="1 6" id="KW-0963">Cytoplasm</keyword>
<evidence type="ECO:0000259" key="7">
    <source>
        <dbReference type="Pfam" id="PF04542"/>
    </source>
</evidence>
<dbReference type="GO" id="GO:0006352">
    <property type="term" value="P:DNA-templated transcription initiation"/>
    <property type="evidence" value="ECO:0007669"/>
    <property type="project" value="UniProtKB-UniRule"/>
</dbReference>
<dbReference type="NCBIfam" id="TIGR02895">
    <property type="entry name" value="spore_sigI"/>
    <property type="match status" value="1"/>
</dbReference>
<dbReference type="RefSeq" id="WP_144088299.1">
    <property type="nucleotide sequence ID" value="NZ_VMHE01000006.1"/>
</dbReference>
<comment type="caution">
    <text evidence="8">The sequence shown here is derived from an EMBL/GenBank/DDBJ whole genome shotgun (WGS) entry which is preliminary data.</text>
</comment>
<dbReference type="Proteomes" id="UP000316425">
    <property type="component" value="Unassembled WGS sequence"/>
</dbReference>
<sequence>MFSRQKRDDTTLEQQVLQVQAGDEQLRQRLIEDYQPFIATSVSKVCKRYINQEQDDEFSIGLIAFNEAIDSFHEGKGSSFFTFARLVISRKVIDYIRQQKHHRRTVPLEYSDDSNETYTDEKSVSELSKSQFIENEHAWNRQIEIEEYNAQLQKYNLSFAELVKFSPKHQDAKRQAQKIAKIIYEQPEIRQYVMEKKRLPIKKILPLVDVSKKTIERNRKYILAVFILLNEDFIYLKEYVKEV</sequence>
<comment type="activity regulation">
    <text evidence="6">Negatively regulated by the anti-sigma-I factor RsgI.</text>
</comment>
<comment type="similarity">
    <text evidence="6">Belongs to the sigma-70 factor family. SigI subfamily.</text>
</comment>
<dbReference type="GO" id="GO:0005737">
    <property type="term" value="C:cytoplasm"/>
    <property type="evidence" value="ECO:0007669"/>
    <property type="project" value="UniProtKB-SubCell"/>
</dbReference>
<reference evidence="8 9" key="1">
    <citation type="submission" date="2019-07" db="EMBL/GenBank/DDBJ databases">
        <title>Allobacillus sp. nov. SKP isolated from shrimp paste of Euphausiacea.</title>
        <authorList>
            <person name="Kanchanasin P."/>
            <person name="Tanasupawat S."/>
            <person name="Shi W."/>
            <person name="Wu L."/>
            <person name="Ma J."/>
        </authorList>
    </citation>
    <scope>NUCLEOTIDE SEQUENCE [LARGE SCALE GENOMIC DNA]</scope>
    <source>
        <strain evidence="8 9">SKP4-8</strain>
    </source>
</reference>